<evidence type="ECO:0000313" key="4">
    <source>
        <dbReference type="EMBL" id="GGU97910.1"/>
    </source>
</evidence>
<organism evidence="4 5">
    <name type="scientific">Streptomyces filipinensis</name>
    <dbReference type="NCBI Taxonomy" id="66887"/>
    <lineage>
        <taxon>Bacteria</taxon>
        <taxon>Bacillati</taxon>
        <taxon>Actinomycetota</taxon>
        <taxon>Actinomycetes</taxon>
        <taxon>Kitasatosporales</taxon>
        <taxon>Streptomycetaceae</taxon>
        <taxon>Streptomyces</taxon>
    </lineage>
</organism>
<accession>A0A918MB67</accession>
<dbReference type="SUPFAM" id="SSF56059">
    <property type="entry name" value="Glutathione synthetase ATP-binding domain-like"/>
    <property type="match status" value="1"/>
</dbReference>
<dbReference type="InterPro" id="IPR013651">
    <property type="entry name" value="ATP-grasp_RimK-type"/>
</dbReference>
<keyword evidence="1" id="KW-0067">ATP-binding</keyword>
<feature type="compositionally biased region" description="Gly residues" evidence="2">
    <location>
        <begin position="333"/>
        <end position="346"/>
    </location>
</feature>
<name>A0A918MB67_9ACTN</name>
<evidence type="ECO:0000256" key="1">
    <source>
        <dbReference type="PROSITE-ProRule" id="PRU00409"/>
    </source>
</evidence>
<dbReference type="RefSeq" id="WP_191874615.1">
    <property type="nucleotide sequence ID" value="NZ_BMTD01000007.1"/>
</dbReference>
<comment type="caution">
    <text evidence="4">The sequence shown here is derived from an EMBL/GenBank/DDBJ whole genome shotgun (WGS) entry which is preliminary data.</text>
</comment>
<proteinExistence type="predicted"/>
<evidence type="ECO:0000256" key="2">
    <source>
        <dbReference type="SAM" id="MobiDB-lite"/>
    </source>
</evidence>
<reference evidence="4" key="2">
    <citation type="submission" date="2020-09" db="EMBL/GenBank/DDBJ databases">
        <authorList>
            <person name="Sun Q."/>
            <person name="Ohkuma M."/>
        </authorList>
    </citation>
    <scope>NUCLEOTIDE SEQUENCE</scope>
    <source>
        <strain evidence="4">JCM 4369</strain>
    </source>
</reference>
<dbReference type="PANTHER" id="PTHR21621">
    <property type="entry name" value="RIBOSOMAL PROTEIN S6 MODIFICATION PROTEIN"/>
    <property type="match status" value="1"/>
</dbReference>
<dbReference type="GO" id="GO:0046872">
    <property type="term" value="F:metal ion binding"/>
    <property type="evidence" value="ECO:0007669"/>
    <property type="project" value="InterPro"/>
</dbReference>
<evidence type="ECO:0000259" key="3">
    <source>
        <dbReference type="PROSITE" id="PS50975"/>
    </source>
</evidence>
<dbReference type="InterPro" id="IPR011761">
    <property type="entry name" value="ATP-grasp"/>
</dbReference>
<dbReference type="Gene3D" id="3.30.470.20">
    <property type="entry name" value="ATP-grasp fold, B domain"/>
    <property type="match status" value="1"/>
</dbReference>
<dbReference type="EMBL" id="BMTD01000007">
    <property type="protein sequence ID" value="GGU97910.1"/>
    <property type="molecule type" value="Genomic_DNA"/>
</dbReference>
<dbReference type="Proteomes" id="UP000618795">
    <property type="component" value="Unassembled WGS sequence"/>
</dbReference>
<dbReference type="AlphaFoldDB" id="A0A918MB67"/>
<feature type="domain" description="ATP-grasp" evidence="3">
    <location>
        <begin position="131"/>
        <end position="321"/>
    </location>
</feature>
<dbReference type="Pfam" id="PF08443">
    <property type="entry name" value="RimK"/>
    <property type="match status" value="1"/>
</dbReference>
<keyword evidence="5" id="KW-1185">Reference proteome</keyword>
<gene>
    <name evidence="4" type="ORF">GCM10010260_37430</name>
</gene>
<feature type="compositionally biased region" description="Basic and acidic residues" evidence="2">
    <location>
        <begin position="351"/>
        <end position="361"/>
    </location>
</feature>
<protein>
    <recommendedName>
        <fullName evidence="3">ATP-grasp domain-containing protein</fullName>
    </recommendedName>
</protein>
<dbReference type="PANTHER" id="PTHR21621:SF0">
    <property type="entry name" value="BETA-CITRYLGLUTAMATE SYNTHASE B-RELATED"/>
    <property type="match status" value="1"/>
</dbReference>
<evidence type="ECO:0000313" key="5">
    <source>
        <dbReference type="Proteomes" id="UP000618795"/>
    </source>
</evidence>
<dbReference type="GO" id="GO:0018169">
    <property type="term" value="F:ribosomal S6-glutamic acid ligase activity"/>
    <property type="evidence" value="ECO:0007669"/>
    <property type="project" value="TreeGrafter"/>
</dbReference>
<dbReference type="GO" id="GO:0005737">
    <property type="term" value="C:cytoplasm"/>
    <property type="evidence" value="ECO:0007669"/>
    <property type="project" value="TreeGrafter"/>
</dbReference>
<dbReference type="GO" id="GO:0005524">
    <property type="term" value="F:ATP binding"/>
    <property type="evidence" value="ECO:0007669"/>
    <property type="project" value="UniProtKB-UniRule"/>
</dbReference>
<reference evidence="4" key="1">
    <citation type="journal article" date="2014" name="Int. J. Syst. Evol. Microbiol.">
        <title>Complete genome sequence of Corynebacterium casei LMG S-19264T (=DSM 44701T), isolated from a smear-ripened cheese.</title>
        <authorList>
            <consortium name="US DOE Joint Genome Institute (JGI-PGF)"/>
            <person name="Walter F."/>
            <person name="Albersmeier A."/>
            <person name="Kalinowski J."/>
            <person name="Ruckert C."/>
        </authorList>
    </citation>
    <scope>NUCLEOTIDE SEQUENCE</scope>
    <source>
        <strain evidence="4">JCM 4369</strain>
    </source>
</reference>
<feature type="region of interest" description="Disordered" evidence="2">
    <location>
        <begin position="330"/>
        <end position="361"/>
    </location>
</feature>
<dbReference type="Gene3D" id="3.30.1490.20">
    <property type="entry name" value="ATP-grasp fold, A domain"/>
    <property type="match status" value="1"/>
</dbReference>
<dbReference type="GO" id="GO:0009432">
    <property type="term" value="P:SOS response"/>
    <property type="evidence" value="ECO:0007669"/>
    <property type="project" value="TreeGrafter"/>
</dbReference>
<sequence>MTTEPAERPAGLRLCWIYPDRGTERMRAKEWTHVWGIYEEVARERGWRLSLHKPEEVSVDAAGPGAPWVFLDGTPVTPRDTVFVTSLWSLAHHTVDVCNQLYLYTILEAAGFHLPIPPRLSFIANDKTATMLHLADSPLPQVPTVRIGVGRDSPTRTYEAALEGVSYPLIVKPAYWGMGQGVCLVRSAEELKGVAGLAAGAETALVCQPYLGAGIEDFRVYVIDGKVHTVLRRIPKGASLTANLSSGGGMEHVPLPPELADTVDYVTSRMPMPYIAVDFLHDGQRFWLSEVEPDGAVGFPGSPQAALEQRQIIAARFDAYRAAHQEFLRAGEGRGLGGHTRGGGAGPQTSERPDQEKKSTR</sequence>
<dbReference type="InterPro" id="IPR013815">
    <property type="entry name" value="ATP_grasp_subdomain_1"/>
</dbReference>
<keyword evidence="1" id="KW-0547">Nucleotide-binding</keyword>
<dbReference type="PROSITE" id="PS50975">
    <property type="entry name" value="ATP_GRASP"/>
    <property type="match status" value="1"/>
</dbReference>